<dbReference type="EnsemblBacteria" id="AAP99296">
    <property type="protein sequence ID" value="AAP99296"/>
    <property type="gene ID" value="Pro_0250"/>
</dbReference>
<organism evidence="5 6">
    <name type="scientific">Prochlorococcus marinus (strain SARG / CCMP1375 / SS120)</name>
    <dbReference type="NCBI Taxonomy" id="167539"/>
    <lineage>
        <taxon>Bacteria</taxon>
        <taxon>Bacillati</taxon>
        <taxon>Cyanobacteriota</taxon>
        <taxon>Cyanophyceae</taxon>
        <taxon>Synechococcales</taxon>
        <taxon>Prochlorococcaceae</taxon>
        <taxon>Prochlorococcus</taxon>
    </lineage>
</organism>
<dbReference type="STRING" id="167539.Pro_0250"/>
<dbReference type="SFLD" id="SFLDG01148">
    <property type="entry name" value="Xi_(cytGST)"/>
    <property type="match status" value="1"/>
</dbReference>
<dbReference type="InterPro" id="IPR016639">
    <property type="entry name" value="GST_Omega/GSH"/>
</dbReference>
<name>Q7VDW5_PROMA</name>
<keyword evidence="6" id="KW-1185">Reference proteome</keyword>
<evidence type="ECO:0000256" key="1">
    <source>
        <dbReference type="PIRSR" id="PIRSR015753-1"/>
    </source>
</evidence>
<dbReference type="PANTHER" id="PTHR32419">
    <property type="entry name" value="GLUTATHIONYL-HYDROQUINONE REDUCTASE"/>
    <property type="match status" value="1"/>
</dbReference>
<feature type="domain" description="GST C-terminal" evidence="4">
    <location>
        <begin position="174"/>
        <end position="309"/>
    </location>
</feature>
<protein>
    <submittedName>
        <fullName evidence="5">Predicted glutathione S-transferase</fullName>
    </submittedName>
</protein>
<evidence type="ECO:0000259" key="4">
    <source>
        <dbReference type="PROSITE" id="PS50405"/>
    </source>
</evidence>
<dbReference type="InterPro" id="IPR047047">
    <property type="entry name" value="GST_Omega-like_C"/>
</dbReference>
<dbReference type="Proteomes" id="UP000001420">
    <property type="component" value="Chromosome"/>
</dbReference>
<feature type="binding site" evidence="2">
    <location>
        <position position="103"/>
    </location>
    <ligand>
        <name>glutathione</name>
        <dbReference type="ChEBI" id="CHEBI:57925"/>
    </ligand>
</feature>
<dbReference type="GO" id="GO:0005737">
    <property type="term" value="C:cytoplasm"/>
    <property type="evidence" value="ECO:0007669"/>
    <property type="project" value="TreeGrafter"/>
</dbReference>
<dbReference type="SFLD" id="SFLDS00019">
    <property type="entry name" value="Glutathione_Transferase_(cytos"/>
    <property type="match status" value="1"/>
</dbReference>
<dbReference type="AlphaFoldDB" id="Q7VDW5"/>
<dbReference type="EMBL" id="AE017126">
    <property type="protein sequence ID" value="AAP99296.1"/>
    <property type="molecule type" value="Genomic_DNA"/>
</dbReference>
<feature type="active site" description="Proton donor/acceptor" evidence="1">
    <location>
        <position position="197"/>
    </location>
</feature>
<dbReference type="HOGENOM" id="CLU_037263_1_2_3"/>
<dbReference type="eggNOG" id="COG0435">
    <property type="taxonomic scope" value="Bacteria"/>
</dbReference>
<dbReference type="InterPro" id="IPR004046">
    <property type="entry name" value="GST_C"/>
</dbReference>
<dbReference type="InterPro" id="IPR036282">
    <property type="entry name" value="Glutathione-S-Trfase_C_sf"/>
</dbReference>
<dbReference type="Pfam" id="PF00043">
    <property type="entry name" value="GST_C"/>
    <property type="match status" value="1"/>
</dbReference>
<feature type="active site" description="Nucleophile" evidence="1">
    <location>
        <position position="70"/>
    </location>
</feature>
<dbReference type="SUPFAM" id="SSF47616">
    <property type="entry name" value="GST C-terminal domain-like"/>
    <property type="match status" value="1"/>
</dbReference>
<evidence type="ECO:0000256" key="2">
    <source>
        <dbReference type="PIRSR" id="PIRSR015753-2"/>
    </source>
</evidence>
<reference evidence="5 6" key="1">
    <citation type="journal article" date="2003" name="Proc. Natl. Acad. Sci. U.S.A.">
        <title>Genome sequence of the cyanobacterium Prochlorococcus marinus SS120, a nearly minimal oxyphototrophic genome.</title>
        <authorList>
            <person name="Dufresne A."/>
            <person name="Salanoubat M."/>
            <person name="Partensky F."/>
            <person name="Artiguenave F."/>
            <person name="Axmann I.M."/>
            <person name="Barbe V."/>
            <person name="Duprat S."/>
            <person name="Galperin M.Y."/>
            <person name="Koonin E.V."/>
            <person name="Le Gall F."/>
            <person name="Makarova K.S."/>
            <person name="Ostrowski M."/>
            <person name="Oztas S."/>
            <person name="Robert C."/>
            <person name="Rogozin I.B."/>
            <person name="Scanlan D.J."/>
            <person name="Tandeau de Marsac N."/>
            <person name="Weissenbach J."/>
            <person name="Wincker P."/>
            <person name="Wolf Y.I."/>
            <person name="Hess W.R."/>
        </authorList>
    </citation>
    <scope>NUCLEOTIDE SEQUENCE [LARGE SCALE GENOMIC DNA]</scope>
    <source>
        <strain evidence="6">SARG / CCMP1375 / SS120</strain>
    </source>
</reference>
<dbReference type="GO" id="GO:0004364">
    <property type="term" value="F:glutathione transferase activity"/>
    <property type="evidence" value="ECO:0007669"/>
    <property type="project" value="InterPro"/>
</dbReference>
<proteinExistence type="predicted"/>
<sequence>MSIPPAIVASARMGWKWQWNQLMNGLAPADAEGNYTRTQSQALDSKPPKAEDLLNRSSEDFPLLVVARSCPWAHRTWLLYELKDLNKSLNILIAKPNPKAGLWKIDPSWKGCKSVLEIYKLCNAPPTHRATVPVLVDPKPNNKKTPELLGNESAQLVETLNIWPTEESTPNFYPKELHEEIKDWQELLQDSVNNGVYKCGFARNQRSYEEACKTLFNSLKIVEKNLSIKGPWLCGEKLTIADIRLFPTMIRWESVYAPLFRCNQSPLTKFPNLLQWRKNFFNLPKVSKTCDSKNWRNDYFGALFPLNPSNIVPLGPNIQEIINSA</sequence>
<dbReference type="InterPro" id="IPR004045">
    <property type="entry name" value="Glutathione_S-Trfase_N"/>
</dbReference>
<evidence type="ECO:0000313" key="5">
    <source>
        <dbReference type="EMBL" id="AAP99296.1"/>
    </source>
</evidence>
<dbReference type="Pfam" id="PF13409">
    <property type="entry name" value="GST_N_2"/>
    <property type="match status" value="1"/>
</dbReference>
<evidence type="ECO:0000256" key="3">
    <source>
        <dbReference type="PIRSR" id="PIRSR015753-3"/>
    </source>
</evidence>
<accession>Q7VDW5</accession>
<dbReference type="CDD" id="cd03190">
    <property type="entry name" value="GST_C_Omega_like"/>
    <property type="match status" value="1"/>
</dbReference>
<gene>
    <name evidence="5" type="primary">ECM4</name>
    <name evidence="5" type="ordered locus">Pro_0250</name>
</gene>
<dbReference type="SFLD" id="SFLDG01206">
    <property type="entry name" value="Xi.1"/>
    <property type="match status" value="1"/>
</dbReference>
<dbReference type="InterPro" id="IPR040079">
    <property type="entry name" value="Glutathione_S-Trfase"/>
</dbReference>
<dbReference type="Gene3D" id="3.40.30.10">
    <property type="entry name" value="Glutaredoxin"/>
    <property type="match status" value="1"/>
</dbReference>
<dbReference type="PATRIC" id="fig|167539.5.peg.258"/>
<feature type="binding site" evidence="2">
    <location>
        <begin position="129"/>
        <end position="132"/>
    </location>
    <ligand>
        <name>glutathione</name>
        <dbReference type="ChEBI" id="CHEBI:57925"/>
    </ligand>
</feature>
<feature type="site" description="Lowers pKa of active site Cys" evidence="3">
    <location>
        <position position="256"/>
    </location>
</feature>
<dbReference type="RefSeq" id="WP_011124405.1">
    <property type="nucleotide sequence ID" value="NC_005042.1"/>
</dbReference>
<dbReference type="KEGG" id="pma:Pro_0250"/>
<evidence type="ECO:0000313" key="6">
    <source>
        <dbReference type="Proteomes" id="UP000001420"/>
    </source>
</evidence>
<feature type="site" description="Lowers pKa of active site Cys" evidence="3">
    <location>
        <position position="299"/>
    </location>
</feature>
<dbReference type="PIRSF" id="PIRSF015753">
    <property type="entry name" value="GST"/>
    <property type="match status" value="1"/>
</dbReference>
<dbReference type="OrthoDB" id="9769158at2"/>
<dbReference type="PROSITE" id="PS50405">
    <property type="entry name" value="GST_CTER"/>
    <property type="match status" value="1"/>
</dbReference>
<dbReference type="PANTHER" id="PTHR32419:SF6">
    <property type="entry name" value="GLUTATHIONE S-TRANSFERASE OMEGA-LIKE 1-RELATED"/>
    <property type="match status" value="1"/>
</dbReference>
<dbReference type="InterPro" id="IPR010987">
    <property type="entry name" value="Glutathione-S-Trfase_C-like"/>
</dbReference>
<feature type="binding site" evidence="2">
    <location>
        <begin position="152"/>
        <end position="153"/>
    </location>
    <ligand>
        <name>glutathione</name>
        <dbReference type="ChEBI" id="CHEBI:57925"/>
    </ligand>
</feature>
<dbReference type="Gene3D" id="1.20.1050.10">
    <property type="match status" value="1"/>
</dbReference>